<organism evidence="1">
    <name type="scientific">Cladocopium goreaui</name>
    <dbReference type="NCBI Taxonomy" id="2562237"/>
    <lineage>
        <taxon>Eukaryota</taxon>
        <taxon>Sar</taxon>
        <taxon>Alveolata</taxon>
        <taxon>Dinophyceae</taxon>
        <taxon>Suessiales</taxon>
        <taxon>Symbiodiniaceae</taxon>
        <taxon>Cladocopium</taxon>
    </lineage>
</organism>
<comment type="caution">
    <text evidence="1">The sequence shown here is derived from an EMBL/GenBank/DDBJ whole genome shotgun (WGS) entry which is preliminary data.</text>
</comment>
<protein>
    <submittedName>
        <fullName evidence="2">Kynurenine 3-monooxygenase</fullName>
    </submittedName>
</protein>
<reference evidence="2 3" key="2">
    <citation type="submission" date="2024-05" db="EMBL/GenBank/DDBJ databases">
        <authorList>
            <person name="Chen Y."/>
            <person name="Shah S."/>
            <person name="Dougan E. K."/>
            <person name="Thang M."/>
            <person name="Chan C."/>
        </authorList>
    </citation>
    <scope>NUCLEOTIDE SEQUENCE [LARGE SCALE GENOMIC DNA]</scope>
</reference>
<accession>A0A9P1FEM8</accession>
<evidence type="ECO:0000313" key="2">
    <source>
        <dbReference type="EMBL" id="CAL4760665.1"/>
    </source>
</evidence>
<dbReference type="EMBL" id="CAMXCT030000069">
    <property type="protein sequence ID" value="CAL4760665.1"/>
    <property type="molecule type" value="Genomic_DNA"/>
</dbReference>
<gene>
    <name evidence="1" type="ORF">C1SCF055_LOCUS1868</name>
</gene>
<name>A0A9P1FEM8_9DINO</name>
<dbReference type="AlphaFoldDB" id="A0A9P1FEM8"/>
<dbReference type="EMBL" id="CAMXCT010000069">
    <property type="protein sequence ID" value="CAI3973353.1"/>
    <property type="molecule type" value="Genomic_DNA"/>
</dbReference>
<keyword evidence="3" id="KW-1185">Reference proteome</keyword>
<dbReference type="EMBL" id="CAMXCT020000069">
    <property type="protein sequence ID" value="CAL1126728.1"/>
    <property type="molecule type" value="Genomic_DNA"/>
</dbReference>
<dbReference type="OrthoDB" id="10053569at2759"/>
<proteinExistence type="predicted"/>
<evidence type="ECO:0000313" key="1">
    <source>
        <dbReference type="EMBL" id="CAI3973353.1"/>
    </source>
</evidence>
<evidence type="ECO:0000313" key="3">
    <source>
        <dbReference type="Proteomes" id="UP001152797"/>
    </source>
</evidence>
<reference evidence="1" key="1">
    <citation type="submission" date="2022-10" db="EMBL/GenBank/DDBJ databases">
        <authorList>
            <person name="Chen Y."/>
            <person name="Dougan E. K."/>
            <person name="Chan C."/>
            <person name="Rhodes N."/>
            <person name="Thang M."/>
        </authorList>
    </citation>
    <scope>NUCLEOTIDE SEQUENCE</scope>
</reference>
<sequence>MSFSWAEAAKAWKANSVDWQPAQKILDPECFTTLPEARELGLQELLEYVAPYFEASFESNQAAAEQAEELYFTYLFNVSSADREAVFLKACKFALETGSASEQPLLADTVCKAFLSVTLPRLLDLCDARFENDYDAVLVTYHDNGLFANVLQLLDALLLSKPGVPILVDWQRRGVEGHFQYGPVGFDLFQHLFARTTRCRSATRHDSHRSRVNDFRKRVNILFMNMLRGLIWKVPDKDFQALREGYHRAMQGALVPSPLMCRKLKEVRDTWPEGARVVGVHKRLGTNEVAACQLAQRNPPPEEYLAVAKALLQRTPPGVPQVLYLATDEVQTAEAFRKANSEGLDRSMEYRA</sequence>
<dbReference type="Proteomes" id="UP001152797">
    <property type="component" value="Unassembled WGS sequence"/>
</dbReference>